<organism evidence="2 3">
    <name type="scientific">Rhodoferax lacus</name>
    <dbReference type="NCBI Taxonomy" id="2184758"/>
    <lineage>
        <taxon>Bacteria</taxon>
        <taxon>Pseudomonadati</taxon>
        <taxon>Pseudomonadota</taxon>
        <taxon>Betaproteobacteria</taxon>
        <taxon>Burkholderiales</taxon>
        <taxon>Comamonadaceae</taxon>
        <taxon>Rhodoferax</taxon>
    </lineage>
</organism>
<accession>A0A3E1RC17</accession>
<evidence type="ECO:0008006" key="4">
    <source>
        <dbReference type="Google" id="ProtNLM"/>
    </source>
</evidence>
<comment type="caution">
    <text evidence="2">The sequence shown here is derived from an EMBL/GenBank/DDBJ whole genome shotgun (WGS) entry which is preliminary data.</text>
</comment>
<reference evidence="2 3" key="1">
    <citation type="submission" date="2018-05" db="EMBL/GenBank/DDBJ databases">
        <title>Rhodoferax soyangensis sp.nov., isolated from an oligotrophic freshwater lake.</title>
        <authorList>
            <person name="Park M."/>
        </authorList>
    </citation>
    <scope>NUCLEOTIDE SEQUENCE [LARGE SCALE GENOMIC DNA]</scope>
    <source>
        <strain evidence="2 3">IMCC26218</strain>
    </source>
</reference>
<feature type="signal peptide" evidence="1">
    <location>
        <begin position="1"/>
        <end position="23"/>
    </location>
</feature>
<feature type="chain" id="PRO_5017549776" description="Phenol degradation protein meta" evidence="1">
    <location>
        <begin position="24"/>
        <end position="295"/>
    </location>
</feature>
<protein>
    <recommendedName>
        <fullName evidence="4">Phenol degradation protein meta</fullName>
    </recommendedName>
</protein>
<keyword evidence="1" id="KW-0732">Signal</keyword>
<sequence>MSTIAKAASLAALLACAATIANATEGGTSVYPNGTENYMAGALPPPGLYGMVFGNHYEATQVNDGSGNNLNIPGFKVQADVVAGRLAWVPGTKVLGGDLVAHVIVPVVNLSVNVPGTSQSKSGVGDITTGLGLGYHHSPNLHSVVAVDFFLPTGAYNKTDLANIGKNHFALEPVYAVSYIDPNGFNGDLKFGYIFNSKNDATDYTSGNEFHFDYAAGWGVGNGWTLGVGGYYYQQVTEDSTSGVNNGKGSAMAIGPSVKYDSGKGWFGTLKVENEMNVKNRAQGSSVWLKLVFPL</sequence>
<dbReference type="AlphaFoldDB" id="A0A3E1RC17"/>
<dbReference type="InterPro" id="IPR025737">
    <property type="entry name" value="FApF"/>
</dbReference>
<evidence type="ECO:0000313" key="2">
    <source>
        <dbReference type="EMBL" id="RFO96803.1"/>
    </source>
</evidence>
<keyword evidence="3" id="KW-1185">Reference proteome</keyword>
<name>A0A3E1RC17_9BURK</name>
<proteinExistence type="predicted"/>
<evidence type="ECO:0000313" key="3">
    <source>
        <dbReference type="Proteomes" id="UP000260665"/>
    </source>
</evidence>
<evidence type="ECO:0000256" key="1">
    <source>
        <dbReference type="SAM" id="SignalP"/>
    </source>
</evidence>
<dbReference type="Pfam" id="PF13557">
    <property type="entry name" value="Phenol_MetA_deg"/>
    <property type="match status" value="1"/>
</dbReference>
<dbReference type="OrthoDB" id="8639774at2"/>
<gene>
    <name evidence="2" type="ORF">DIC66_11935</name>
</gene>
<dbReference type="Proteomes" id="UP000260665">
    <property type="component" value="Unassembled WGS sequence"/>
</dbReference>
<dbReference type="EMBL" id="QFZK01000006">
    <property type="protein sequence ID" value="RFO96803.1"/>
    <property type="molecule type" value="Genomic_DNA"/>
</dbReference>